<evidence type="ECO:0000256" key="1">
    <source>
        <dbReference type="SAM" id="MobiDB-lite"/>
    </source>
</evidence>
<evidence type="ECO:0000313" key="5">
    <source>
        <dbReference type="Proteomes" id="UP000064249"/>
    </source>
</evidence>
<evidence type="ECO:0000259" key="3">
    <source>
        <dbReference type="Pfam" id="PF01551"/>
    </source>
</evidence>
<dbReference type="InterPro" id="IPR011055">
    <property type="entry name" value="Dup_hybrid_motif"/>
</dbReference>
<dbReference type="CDD" id="cd12797">
    <property type="entry name" value="M23_peptidase"/>
    <property type="match status" value="1"/>
</dbReference>
<keyword evidence="2" id="KW-0732">Signal</keyword>
<feature type="signal peptide" evidence="2">
    <location>
        <begin position="1"/>
        <end position="28"/>
    </location>
</feature>
<dbReference type="Gene3D" id="2.70.70.10">
    <property type="entry name" value="Glucose Permease (Domain IIA)"/>
    <property type="match status" value="1"/>
</dbReference>
<protein>
    <recommendedName>
        <fullName evidence="3">M23ase beta-sheet core domain-containing protein</fullName>
    </recommendedName>
</protein>
<dbReference type="GO" id="GO:0004222">
    <property type="term" value="F:metalloendopeptidase activity"/>
    <property type="evidence" value="ECO:0007669"/>
    <property type="project" value="TreeGrafter"/>
</dbReference>
<dbReference type="Proteomes" id="UP000064249">
    <property type="component" value="Unassembled WGS sequence"/>
</dbReference>
<dbReference type="PANTHER" id="PTHR21666:SF270">
    <property type="entry name" value="MUREIN HYDROLASE ACTIVATOR ENVC"/>
    <property type="match status" value="1"/>
</dbReference>
<feature type="compositionally biased region" description="Pro residues" evidence="1">
    <location>
        <begin position="55"/>
        <end position="65"/>
    </location>
</feature>
<proteinExistence type="predicted"/>
<dbReference type="Pfam" id="PF01551">
    <property type="entry name" value="Peptidase_M23"/>
    <property type="match status" value="1"/>
</dbReference>
<dbReference type="InterPro" id="IPR050570">
    <property type="entry name" value="Cell_wall_metabolism_enzyme"/>
</dbReference>
<feature type="compositionally biased region" description="Polar residues" evidence="1">
    <location>
        <begin position="26"/>
        <end position="54"/>
    </location>
</feature>
<name>A0A101FXU8_9CHLR</name>
<feature type="region of interest" description="Disordered" evidence="1">
    <location>
        <begin position="26"/>
        <end position="67"/>
    </location>
</feature>
<feature type="chain" id="PRO_5007096311" description="M23ase beta-sheet core domain-containing protein" evidence="2">
    <location>
        <begin position="29"/>
        <end position="289"/>
    </location>
</feature>
<dbReference type="AlphaFoldDB" id="A0A101FXU8"/>
<sequence>MPKNTIKSLACIAILGVLLLAACSPATSTQSPTDNSTAAPSTYTPTKEATSTFTPLPPTATPIPYSPVNSPLQGIPLSEINTVNTNPFDPPVLGFDEPHQGIDYSYYRYKNETMNDIDGIEGLEVLSVLDGAVASVIYDRMPYGNAIIIETPLDSIEPALLASITFPEIAPTLVPDPRHNCPDLVKNPAWDDANRSLYFVYAHLLNYPEQTIGDKVLSGQVIGQVGNTGNSSNAHLHLELRLGPGGASFTSMAKYDTRASLEEMANYCTWRISNRFQLLDPNLILQLQP</sequence>
<dbReference type="PANTHER" id="PTHR21666">
    <property type="entry name" value="PEPTIDASE-RELATED"/>
    <property type="match status" value="1"/>
</dbReference>
<dbReference type="PROSITE" id="PS51257">
    <property type="entry name" value="PROKAR_LIPOPROTEIN"/>
    <property type="match status" value="1"/>
</dbReference>
<evidence type="ECO:0000256" key="2">
    <source>
        <dbReference type="SAM" id="SignalP"/>
    </source>
</evidence>
<organism evidence="4 5">
    <name type="scientific">Anaerolinea thermophila</name>
    <dbReference type="NCBI Taxonomy" id="167964"/>
    <lineage>
        <taxon>Bacteria</taxon>
        <taxon>Bacillati</taxon>
        <taxon>Chloroflexota</taxon>
        <taxon>Anaerolineae</taxon>
        <taxon>Anaerolineales</taxon>
        <taxon>Anaerolineaceae</taxon>
        <taxon>Anaerolinea</taxon>
    </lineage>
</organism>
<evidence type="ECO:0000313" key="4">
    <source>
        <dbReference type="EMBL" id="KUK46470.1"/>
    </source>
</evidence>
<dbReference type="SUPFAM" id="SSF51261">
    <property type="entry name" value="Duplicated hybrid motif"/>
    <property type="match status" value="1"/>
</dbReference>
<gene>
    <name evidence="4" type="ORF">XD73_0665</name>
</gene>
<dbReference type="EMBL" id="LGFU01000026">
    <property type="protein sequence ID" value="KUK46470.1"/>
    <property type="molecule type" value="Genomic_DNA"/>
</dbReference>
<dbReference type="InterPro" id="IPR016047">
    <property type="entry name" value="M23ase_b-sheet_dom"/>
</dbReference>
<accession>A0A101FXU8</accession>
<feature type="domain" description="M23ase beta-sheet core" evidence="3">
    <location>
        <begin position="195"/>
        <end position="241"/>
    </location>
</feature>
<comment type="caution">
    <text evidence="4">The sequence shown here is derived from an EMBL/GenBank/DDBJ whole genome shotgun (WGS) entry which is preliminary data.</text>
</comment>
<reference evidence="4 5" key="1">
    <citation type="journal article" date="2015" name="MBio">
        <title>Genome-Resolved Metagenomic Analysis Reveals Roles for Candidate Phyla and Other Microbial Community Members in Biogeochemical Transformations in Oil Reservoirs.</title>
        <authorList>
            <person name="Hu P."/>
            <person name="Tom L."/>
            <person name="Singh A."/>
            <person name="Thomas B.C."/>
            <person name="Baker B.J."/>
            <person name="Piceno Y.M."/>
            <person name="Andersen G.L."/>
            <person name="Banfield J.F."/>
        </authorList>
    </citation>
    <scope>NUCLEOTIDE SEQUENCE [LARGE SCALE GENOMIC DNA]</scope>
    <source>
        <strain evidence="4">46_16</strain>
    </source>
</reference>